<sequence length="76" mass="8996">METQEKIIKKISFENFIIIKKLNELSIDLSDNEKKKISQIIKMIQANDKHLLKSFSVKFSDKEKNNILEAMEYFTT</sequence>
<accession>A0A0B7IR74</accession>
<proteinExistence type="predicted"/>
<dbReference type="RefSeq" id="WP_042010085.1">
    <property type="nucleotide sequence ID" value="NZ_CDOL01000281.1"/>
</dbReference>
<evidence type="ECO:0000313" key="2">
    <source>
        <dbReference type="Proteomes" id="UP000038200"/>
    </source>
</evidence>
<gene>
    <name evidence="1" type="ORF">CCAND93_880003</name>
</gene>
<protein>
    <submittedName>
        <fullName evidence="1">Uncharacterized protein</fullName>
    </submittedName>
</protein>
<evidence type="ECO:0000313" key="1">
    <source>
        <dbReference type="EMBL" id="CEN54406.1"/>
    </source>
</evidence>
<dbReference type="AlphaFoldDB" id="A0A0B7IR74"/>
<dbReference type="Proteomes" id="UP000038200">
    <property type="component" value="Unassembled WGS sequence"/>
</dbReference>
<dbReference type="EMBL" id="CDOL01000281">
    <property type="protein sequence ID" value="CEN54406.1"/>
    <property type="molecule type" value="Genomic_DNA"/>
</dbReference>
<name>A0A0B7IR74_9FLAO</name>
<reference evidence="1 2" key="1">
    <citation type="submission" date="2015-01" db="EMBL/GenBank/DDBJ databases">
        <authorList>
            <person name="Xiang T."/>
            <person name="Song Y."/>
            <person name="Huang L."/>
            <person name="Wang B."/>
            <person name="Wu P."/>
        </authorList>
    </citation>
    <scope>NUCLEOTIDE SEQUENCE [LARGE SCALE GENOMIC DNA]</scope>
    <source>
        <strain evidence="1 2">CcD93</strain>
    </source>
</reference>
<organism evidence="1 2">
    <name type="scientific">Capnocytophaga canis</name>
    <dbReference type="NCBI Taxonomy" id="1848903"/>
    <lineage>
        <taxon>Bacteria</taxon>
        <taxon>Pseudomonadati</taxon>
        <taxon>Bacteroidota</taxon>
        <taxon>Flavobacteriia</taxon>
        <taxon>Flavobacteriales</taxon>
        <taxon>Flavobacteriaceae</taxon>
        <taxon>Capnocytophaga</taxon>
    </lineage>
</organism>